<dbReference type="InterPro" id="IPR018247">
    <property type="entry name" value="EF_Hand_1_Ca_BS"/>
</dbReference>
<dbReference type="Ensembl" id="ENSECAT00000024502.4">
    <property type="protein sequence ID" value="ENSECAP00000020357.4"/>
    <property type="gene ID" value="ENSECAG00000021884.4"/>
</dbReference>
<dbReference type="PROSITE" id="PS00018">
    <property type="entry name" value="EF_HAND_1"/>
    <property type="match status" value="4"/>
</dbReference>
<dbReference type="Bgee" id="ENSECAG00000043652">
    <property type="expression patterns" value="Expressed in triceps brachii and 22 other cell types or tissues"/>
</dbReference>
<dbReference type="Gene3D" id="2.40.160.210">
    <property type="entry name" value="Acyl-CoA thioesterase, double hotdog domain"/>
    <property type="match status" value="1"/>
</dbReference>
<dbReference type="FunFam" id="1.10.238.10:FF:000107">
    <property type="entry name" value="Troponin C, skeletal muscle"/>
    <property type="match status" value="1"/>
</dbReference>
<dbReference type="InterPro" id="IPR029069">
    <property type="entry name" value="HotDog_dom_sf"/>
</dbReference>
<evidence type="ECO:0000256" key="7">
    <source>
        <dbReference type="ARBA" id="ARBA00037722"/>
    </source>
</evidence>
<comment type="similarity">
    <text evidence="1">Belongs to the C/M/P thioester hydrolase family.</text>
</comment>
<comment type="similarity">
    <text evidence="8">Belongs to the troponin C family.</text>
</comment>
<evidence type="ECO:0000313" key="12">
    <source>
        <dbReference type="Proteomes" id="UP000002281"/>
    </source>
</evidence>
<keyword evidence="4" id="KW-0378">Hydrolase</keyword>
<dbReference type="VGNC" id="VGNC:51627">
    <property type="gene designation" value="WFDC3"/>
</dbReference>
<evidence type="ECO:0000256" key="3">
    <source>
        <dbReference type="ARBA" id="ARBA00022737"/>
    </source>
</evidence>
<gene>
    <name evidence="13" type="primary">NCOA5</name>
    <name evidence="11" type="synonym">ACOT8</name>
    <name evidence="14" type="synonym">TNNC2</name>
    <name evidence="15" type="synonym">WFDC3</name>
</gene>
<dbReference type="SUPFAM" id="SSF54637">
    <property type="entry name" value="Thioesterase/thiol ester dehydrase-isomerase"/>
    <property type="match status" value="2"/>
</dbReference>
<accession>F6W0D2</accession>
<dbReference type="AlphaFoldDB" id="F6W0D2"/>
<reference evidence="11 12" key="1">
    <citation type="journal article" date="2009" name="Science">
        <title>Genome sequence, comparative analysis, and population genetics of the domestic horse.</title>
        <authorList>
            <consortium name="Broad Institute Genome Sequencing Platform"/>
            <consortium name="Broad Institute Whole Genome Assembly Team"/>
            <person name="Wade C.M."/>
            <person name="Giulotto E."/>
            <person name="Sigurdsson S."/>
            <person name="Zoli M."/>
            <person name="Gnerre S."/>
            <person name="Imsland F."/>
            <person name="Lear T.L."/>
            <person name="Adelson D.L."/>
            <person name="Bailey E."/>
            <person name="Bellone R.R."/>
            <person name="Bloecker H."/>
            <person name="Distl O."/>
            <person name="Edgar R.C."/>
            <person name="Garber M."/>
            <person name="Leeb T."/>
            <person name="Mauceli E."/>
            <person name="MacLeod J.N."/>
            <person name="Penedo M.C.T."/>
            <person name="Raison J.M."/>
            <person name="Sharpe T."/>
            <person name="Vogel J."/>
            <person name="Andersson L."/>
            <person name="Antczak D.F."/>
            <person name="Biagi T."/>
            <person name="Binns M.M."/>
            <person name="Chowdhary B.P."/>
            <person name="Coleman S.J."/>
            <person name="Della Valle G."/>
            <person name="Fryc S."/>
            <person name="Guerin G."/>
            <person name="Hasegawa T."/>
            <person name="Hill E.W."/>
            <person name="Jurka J."/>
            <person name="Kiialainen A."/>
            <person name="Lindgren G."/>
            <person name="Liu J."/>
            <person name="Magnani E."/>
            <person name="Mickelson J.R."/>
            <person name="Murray J."/>
            <person name="Nergadze S.G."/>
            <person name="Onofrio R."/>
            <person name="Pedroni S."/>
            <person name="Piras M.F."/>
            <person name="Raudsepp T."/>
            <person name="Rocchi M."/>
            <person name="Roeed K.H."/>
            <person name="Ryder O.A."/>
            <person name="Searle S."/>
            <person name="Skow L."/>
            <person name="Swinburne J.E."/>
            <person name="Syvaenen A.C."/>
            <person name="Tozaki T."/>
            <person name="Valberg S.J."/>
            <person name="Vaudin M."/>
            <person name="White J.R."/>
            <person name="Zody M.C."/>
            <person name="Lander E.S."/>
            <person name="Lindblad-Toh K."/>
        </authorList>
    </citation>
    <scope>NUCLEOTIDE SEQUENCE [LARGE SCALE GENOMIC DNA]</scope>
    <source>
        <strain evidence="11 12">Thoroughbred</strain>
    </source>
</reference>
<reference evidence="11" key="3">
    <citation type="submission" date="2025-09" db="UniProtKB">
        <authorList>
            <consortium name="Ensembl"/>
        </authorList>
    </citation>
    <scope>IDENTIFICATION</scope>
    <source>
        <strain evidence="11">Thoroughbred</strain>
    </source>
</reference>
<dbReference type="Gene3D" id="1.10.238.10">
    <property type="entry name" value="EF-hand"/>
    <property type="match status" value="2"/>
</dbReference>
<dbReference type="SMART" id="SM00054">
    <property type="entry name" value="EFh"/>
    <property type="match status" value="4"/>
</dbReference>
<name>F6W0D2_HORSE</name>
<dbReference type="InterPro" id="IPR003703">
    <property type="entry name" value="Acyl_CoA_thio"/>
</dbReference>
<dbReference type="PANTHER" id="PTHR11066:SF34">
    <property type="entry name" value="ACYL-COENZYME A THIOESTERASE 8"/>
    <property type="match status" value="1"/>
</dbReference>
<evidence type="ECO:0000256" key="1">
    <source>
        <dbReference type="ARBA" id="ARBA00006538"/>
    </source>
</evidence>
<dbReference type="VGNC" id="VGNC:24389">
    <property type="gene designation" value="TNNC2"/>
</dbReference>
<dbReference type="Pfam" id="PF02551">
    <property type="entry name" value="Acyl_CoA_thio"/>
    <property type="match status" value="1"/>
</dbReference>
<evidence type="ECO:0000256" key="2">
    <source>
        <dbReference type="ARBA" id="ARBA00022723"/>
    </source>
</evidence>
<dbReference type="CDD" id="cd00051">
    <property type="entry name" value="EFh"/>
    <property type="match status" value="2"/>
</dbReference>
<dbReference type="InterPro" id="IPR025652">
    <property type="entry name" value="TesB_C"/>
</dbReference>
<sequence length="405" mass="45534">MSSPQAPEDGQGSGDPPGDLRSVLVTSVLNLEPLDEDLFRGRNYWAPTTRRLFGGQIVGQALVAAAKSVSEDVHMHSLHCYFVREGDPKVPVLYQVERTRTGASFSVRSVKAVQHGKAIFICQVSFQQAQPSPMQHQFSMPTVPPPEELLDSETLIDQYLRDPNLQEKYRVGLNRIPAREVPIEIKPVNPPPLNQLQSMEPKQMFWVRARGYIGEGDIKMHCCVAAYISDYAFLGTAALPHRWQHKTDQQAEARSYLSEEMIAEFKAAFDMFDADGGGDISVKELGTVMRMLGQTPTKEELDAIIEEVDEDGSGTIDFEEFLVMMVRQMKEDAKGKSEEELAECFRIFDRNADGYIDAEELAEIFRASGEHVTDEELESLMKDGDKNNDGRIDFDEFLKMMEGVQ</sequence>
<evidence type="ECO:0000313" key="14">
    <source>
        <dbReference type="VGNC" id="VGNC:24389"/>
    </source>
</evidence>
<organism evidence="11 12">
    <name type="scientific">Equus caballus</name>
    <name type="common">Horse</name>
    <dbReference type="NCBI Taxonomy" id="9796"/>
    <lineage>
        <taxon>Eukaryota</taxon>
        <taxon>Metazoa</taxon>
        <taxon>Chordata</taxon>
        <taxon>Craniata</taxon>
        <taxon>Vertebrata</taxon>
        <taxon>Euteleostomi</taxon>
        <taxon>Mammalia</taxon>
        <taxon>Eutheria</taxon>
        <taxon>Laurasiatheria</taxon>
        <taxon>Perissodactyla</taxon>
        <taxon>Equidae</taxon>
        <taxon>Equus</taxon>
    </lineage>
</organism>
<dbReference type="SUPFAM" id="SSF47473">
    <property type="entry name" value="EF-hand"/>
    <property type="match status" value="1"/>
</dbReference>
<evidence type="ECO:0000259" key="10">
    <source>
        <dbReference type="PROSITE" id="PS50222"/>
    </source>
</evidence>
<keyword evidence="6" id="KW-0514">Muscle protein</keyword>
<dbReference type="Pfam" id="PF13499">
    <property type="entry name" value="EF-hand_7"/>
    <property type="match status" value="2"/>
</dbReference>
<dbReference type="GeneTree" id="ENSGT00390000004207"/>
<keyword evidence="5" id="KW-0106">Calcium</keyword>
<reference evidence="11" key="2">
    <citation type="submission" date="2025-08" db="UniProtKB">
        <authorList>
            <consortium name="Ensembl"/>
        </authorList>
    </citation>
    <scope>IDENTIFICATION</scope>
    <source>
        <strain evidence="11">Thoroughbred</strain>
    </source>
</reference>
<evidence type="ECO:0000256" key="9">
    <source>
        <dbReference type="ARBA" id="ARBA00044117"/>
    </source>
</evidence>
<dbReference type="GO" id="GO:0005509">
    <property type="term" value="F:calcium ion binding"/>
    <property type="evidence" value="ECO:0007669"/>
    <property type="project" value="InterPro"/>
</dbReference>
<keyword evidence="3" id="KW-0677">Repeat</keyword>
<dbReference type="PROSITE" id="PS50222">
    <property type="entry name" value="EF_HAND_2"/>
    <property type="match status" value="4"/>
</dbReference>
<dbReference type="Proteomes" id="UP000002281">
    <property type="component" value="Chromosome 22"/>
</dbReference>
<keyword evidence="12" id="KW-1185">Reference proteome</keyword>
<dbReference type="HOGENOM" id="CLU_105901_1_0_1"/>
<dbReference type="PANTHER" id="PTHR11066">
    <property type="entry name" value="ACYL-COA THIOESTERASE"/>
    <property type="match status" value="1"/>
</dbReference>
<dbReference type="GO" id="GO:0047617">
    <property type="term" value="F:fatty acyl-CoA hydrolase activity"/>
    <property type="evidence" value="ECO:0007669"/>
    <property type="project" value="InterPro"/>
</dbReference>
<feature type="domain" description="EF-hand" evidence="10">
    <location>
        <begin position="296"/>
        <end position="331"/>
    </location>
</feature>
<feature type="domain" description="EF-hand" evidence="10">
    <location>
        <begin position="260"/>
        <end position="295"/>
    </location>
</feature>
<dbReference type="InterPro" id="IPR049449">
    <property type="entry name" value="TesB_ACOT8-like_N"/>
</dbReference>
<dbReference type="InterPro" id="IPR042171">
    <property type="entry name" value="Acyl-CoA_hotdog"/>
</dbReference>
<evidence type="ECO:0000256" key="6">
    <source>
        <dbReference type="ARBA" id="ARBA00023179"/>
    </source>
</evidence>
<dbReference type="InterPro" id="IPR002048">
    <property type="entry name" value="EF_hand_dom"/>
</dbReference>
<evidence type="ECO:0000313" key="13">
    <source>
        <dbReference type="VGNC" id="VGNC:20599"/>
    </source>
</evidence>
<evidence type="ECO:0000256" key="4">
    <source>
        <dbReference type="ARBA" id="ARBA00022801"/>
    </source>
</evidence>
<proteinExistence type="inferred from homology"/>
<dbReference type="InterPro" id="IPR011992">
    <property type="entry name" value="EF-hand-dom_pair"/>
</dbReference>
<feature type="domain" description="EF-hand" evidence="10">
    <location>
        <begin position="372"/>
        <end position="405"/>
    </location>
</feature>
<comment type="function">
    <text evidence="7">Troponin is the central regulatory protein of striated muscle contraction. Tn consists of three components: Tn-I which is the inhibitor of actomyosin ATPase, Tn-T which contains the binding site for tropomyosin and Tn-C. The binding of calcium to Tn-C abolishes the inhibitory action of Tn on actin filaments.</text>
</comment>
<keyword evidence="2" id="KW-0479">Metal-binding</keyword>
<evidence type="ECO:0000256" key="5">
    <source>
        <dbReference type="ARBA" id="ARBA00022837"/>
    </source>
</evidence>
<protein>
    <recommendedName>
        <fullName evidence="9">Troponin C, skeletal muscle</fullName>
    </recommendedName>
</protein>
<dbReference type="GO" id="GO:0006637">
    <property type="term" value="P:acyl-CoA metabolic process"/>
    <property type="evidence" value="ECO:0007669"/>
    <property type="project" value="InterPro"/>
</dbReference>
<evidence type="ECO:0000256" key="8">
    <source>
        <dbReference type="ARBA" id="ARBA00038202"/>
    </source>
</evidence>
<evidence type="ECO:0000313" key="15">
    <source>
        <dbReference type="VGNC" id="VGNC:51627"/>
    </source>
</evidence>
<dbReference type="Pfam" id="PF13622">
    <property type="entry name" value="4HBT_3"/>
    <property type="match status" value="1"/>
</dbReference>
<evidence type="ECO:0000313" key="11">
    <source>
        <dbReference type="Ensembl" id="ENSECAP00000020357.4"/>
    </source>
</evidence>
<dbReference type="VGNC" id="VGNC:20599">
    <property type="gene designation" value="NCOA5"/>
</dbReference>
<dbReference type="CDD" id="cd03445">
    <property type="entry name" value="Thioesterase_II_repeat2"/>
    <property type="match status" value="1"/>
</dbReference>
<feature type="domain" description="EF-hand" evidence="10">
    <location>
        <begin position="336"/>
        <end position="371"/>
    </location>
</feature>